<sequence>MKNVKGLIDNFDHSEMSKDSIKAELFFEIDKMEDSGVRSRITKSDFTELITRATRLQEKDYYNYQLEQQFNNQKDQILGYVVECSSCGNIQLYTPHNLGEVPSKAHTICKICETDFPFTKNELKPVKKSQIFDVIENNQQVKMVKA</sequence>
<organism evidence="1">
    <name type="scientific">marine sediment metagenome</name>
    <dbReference type="NCBI Taxonomy" id="412755"/>
    <lineage>
        <taxon>unclassified sequences</taxon>
        <taxon>metagenomes</taxon>
        <taxon>ecological metagenomes</taxon>
    </lineage>
</organism>
<reference evidence="1" key="1">
    <citation type="journal article" date="2015" name="Nature">
        <title>Complex archaea that bridge the gap between prokaryotes and eukaryotes.</title>
        <authorList>
            <person name="Spang A."/>
            <person name="Saw J.H."/>
            <person name="Jorgensen S.L."/>
            <person name="Zaremba-Niedzwiedzka K."/>
            <person name="Martijn J."/>
            <person name="Lind A.E."/>
            <person name="van Eijk R."/>
            <person name="Schleper C."/>
            <person name="Guy L."/>
            <person name="Ettema T.J."/>
        </authorList>
    </citation>
    <scope>NUCLEOTIDE SEQUENCE</scope>
</reference>
<name>A0A0F9M4S4_9ZZZZ</name>
<dbReference type="AlphaFoldDB" id="A0A0F9M4S4"/>
<proteinExistence type="predicted"/>
<dbReference type="EMBL" id="LAZR01009597">
    <property type="protein sequence ID" value="KKM71660.1"/>
    <property type="molecule type" value="Genomic_DNA"/>
</dbReference>
<comment type="caution">
    <text evidence="1">The sequence shown here is derived from an EMBL/GenBank/DDBJ whole genome shotgun (WGS) entry which is preliminary data.</text>
</comment>
<accession>A0A0F9M4S4</accession>
<gene>
    <name evidence="1" type="ORF">LCGC14_1428410</name>
</gene>
<protein>
    <submittedName>
        <fullName evidence="1">Uncharacterized protein</fullName>
    </submittedName>
</protein>
<evidence type="ECO:0000313" key="1">
    <source>
        <dbReference type="EMBL" id="KKM71660.1"/>
    </source>
</evidence>